<dbReference type="Proteomes" id="UP000515135">
    <property type="component" value="Unplaced"/>
</dbReference>
<dbReference type="Pfam" id="PF16884">
    <property type="entry name" value="ADH_N_2"/>
    <property type="match status" value="1"/>
</dbReference>
<dbReference type="GO" id="GO:0005737">
    <property type="term" value="C:cytoplasm"/>
    <property type="evidence" value="ECO:0007669"/>
    <property type="project" value="UniProtKB-SubCell"/>
</dbReference>
<dbReference type="SUPFAM" id="SSF51735">
    <property type="entry name" value="NAD(P)-binding Rossmann-fold domains"/>
    <property type="match status" value="1"/>
</dbReference>
<evidence type="ECO:0000256" key="12">
    <source>
        <dbReference type="ARBA" id="ARBA00047581"/>
    </source>
</evidence>
<evidence type="ECO:0000256" key="7">
    <source>
        <dbReference type="ARBA" id="ARBA00022857"/>
    </source>
</evidence>
<dbReference type="SUPFAM" id="SSF50129">
    <property type="entry name" value="GroES-like"/>
    <property type="match status" value="1"/>
</dbReference>
<comment type="catalytic activity">
    <reaction evidence="14">
        <text>13,14-dihydro-15-oxo-prostaglandin F1alpha + NADP(+) = 15-oxoprostaglandin F1alpha + NADPH + H(+)</text>
        <dbReference type="Rhea" id="RHEA:50592"/>
        <dbReference type="ChEBI" id="CHEBI:15378"/>
        <dbReference type="ChEBI" id="CHEBI:57783"/>
        <dbReference type="ChEBI" id="CHEBI:58349"/>
        <dbReference type="ChEBI" id="CHEBI:79072"/>
        <dbReference type="ChEBI" id="CHEBI:133411"/>
    </reaction>
    <physiologicalReaction direction="right-to-left" evidence="14">
        <dbReference type="Rhea" id="RHEA:50594"/>
    </physiologicalReaction>
</comment>
<dbReference type="OrthoDB" id="809632at2759"/>
<evidence type="ECO:0000256" key="16">
    <source>
        <dbReference type="ARBA" id="ARBA00049070"/>
    </source>
</evidence>
<evidence type="ECO:0000256" key="4">
    <source>
        <dbReference type="ARBA" id="ARBA00011981"/>
    </source>
</evidence>
<dbReference type="FunFam" id="3.40.50.720:FF:000121">
    <property type="entry name" value="Prostaglandin reductase 2"/>
    <property type="match status" value="1"/>
</dbReference>
<dbReference type="GO" id="GO:0006693">
    <property type="term" value="P:prostaglandin metabolic process"/>
    <property type="evidence" value="ECO:0007669"/>
    <property type="project" value="InterPro"/>
</dbReference>
<dbReference type="InterPro" id="IPR036291">
    <property type="entry name" value="NAD(P)-bd_dom_sf"/>
</dbReference>
<protein>
    <recommendedName>
        <fullName evidence="5">Prostaglandin reductase 2</fullName>
        <ecNumber evidence="4">1.3.1.48</ecNumber>
    </recommendedName>
    <alternativeName>
        <fullName evidence="10">15-oxoprostaglandin 13-reductase</fullName>
    </alternativeName>
</protein>
<dbReference type="PANTHER" id="PTHR43205:SF5">
    <property type="entry name" value="PROSTAGLANDIN REDUCTASE 2"/>
    <property type="match status" value="1"/>
</dbReference>
<dbReference type="InterPro" id="IPR011032">
    <property type="entry name" value="GroES-like_sf"/>
</dbReference>
<evidence type="ECO:0000256" key="10">
    <source>
        <dbReference type="ARBA" id="ARBA00033119"/>
    </source>
</evidence>
<evidence type="ECO:0000256" key="8">
    <source>
        <dbReference type="ARBA" id="ARBA00023002"/>
    </source>
</evidence>
<keyword evidence="9" id="KW-0443">Lipid metabolism</keyword>
<name>A0A6P5AY43_BRABE</name>
<dbReference type="InterPro" id="IPR045010">
    <property type="entry name" value="MDR_fam"/>
</dbReference>
<dbReference type="SMART" id="SM00829">
    <property type="entry name" value="PKS_ER"/>
    <property type="match status" value="1"/>
</dbReference>
<evidence type="ECO:0000256" key="3">
    <source>
        <dbReference type="ARBA" id="ARBA00011245"/>
    </source>
</evidence>
<dbReference type="AlphaFoldDB" id="A0A6P5AY43"/>
<evidence type="ECO:0000256" key="11">
    <source>
        <dbReference type="ARBA" id="ARBA00045413"/>
    </source>
</evidence>
<dbReference type="GeneID" id="109488213"/>
<evidence type="ECO:0000256" key="13">
    <source>
        <dbReference type="ARBA" id="ARBA00047834"/>
    </source>
</evidence>
<feature type="domain" description="Enoyl reductase (ER)" evidence="17">
    <location>
        <begin position="19"/>
        <end position="343"/>
    </location>
</feature>
<evidence type="ECO:0000256" key="14">
    <source>
        <dbReference type="ARBA" id="ARBA00047878"/>
    </source>
</evidence>
<accession>A0A6P5AY43</accession>
<gene>
    <name evidence="19" type="primary">LOC109488213</name>
</gene>
<comment type="catalytic activity">
    <reaction evidence="13">
        <text>13,14-dihydro-15-oxo-prostaglandin E2 + NADP(+) = 15-oxoprostaglandin E2 + NADPH + H(+)</text>
        <dbReference type="Rhea" id="RHEA:11912"/>
        <dbReference type="ChEBI" id="CHEBI:15378"/>
        <dbReference type="ChEBI" id="CHEBI:57400"/>
        <dbReference type="ChEBI" id="CHEBI:57402"/>
        <dbReference type="ChEBI" id="CHEBI:57783"/>
        <dbReference type="ChEBI" id="CHEBI:58349"/>
        <dbReference type="EC" id="1.3.1.48"/>
    </reaction>
    <physiologicalReaction direction="right-to-left" evidence="13">
        <dbReference type="Rhea" id="RHEA:11914"/>
    </physiologicalReaction>
</comment>
<comment type="catalytic activity">
    <reaction evidence="15">
        <text>13,14-dihydro-15-oxo-PGF2alpha + NADP(+) = 15-oxoprostaglandin F2alpha + NADPH + H(+)</text>
        <dbReference type="Rhea" id="RHEA:50588"/>
        <dbReference type="ChEBI" id="CHEBI:15378"/>
        <dbReference type="ChEBI" id="CHEBI:57783"/>
        <dbReference type="ChEBI" id="CHEBI:58349"/>
        <dbReference type="ChEBI" id="CHEBI:133374"/>
        <dbReference type="ChEBI" id="CHEBI:133409"/>
    </reaction>
    <physiologicalReaction direction="right-to-left" evidence="15">
        <dbReference type="Rhea" id="RHEA:50590"/>
    </physiologicalReaction>
</comment>
<dbReference type="GO" id="GO:0047522">
    <property type="term" value="F:15-oxoprostaglandin 13-reductase [NAD(P)+] activity"/>
    <property type="evidence" value="ECO:0007669"/>
    <property type="project" value="UniProtKB-EC"/>
</dbReference>
<dbReference type="KEGG" id="bbel:109488213"/>
<dbReference type="PANTHER" id="PTHR43205">
    <property type="entry name" value="PROSTAGLANDIN REDUCTASE"/>
    <property type="match status" value="1"/>
</dbReference>
<evidence type="ECO:0000313" key="19">
    <source>
        <dbReference type="RefSeq" id="XP_019647967.1"/>
    </source>
</evidence>
<comment type="subcellular location">
    <subcellularLocation>
        <location evidence="1">Cytoplasm</location>
    </subcellularLocation>
</comment>
<evidence type="ECO:0000256" key="9">
    <source>
        <dbReference type="ARBA" id="ARBA00023098"/>
    </source>
</evidence>
<keyword evidence="8" id="KW-0560">Oxidoreductase</keyword>
<comment type="catalytic activity">
    <reaction evidence="12">
        <text>13,14-dihydro-15-oxo-prostaglandin E2 + NAD(+) = 15-oxoprostaglandin E2 + NADH + H(+)</text>
        <dbReference type="Rhea" id="RHEA:11916"/>
        <dbReference type="ChEBI" id="CHEBI:15378"/>
        <dbReference type="ChEBI" id="CHEBI:57400"/>
        <dbReference type="ChEBI" id="CHEBI:57402"/>
        <dbReference type="ChEBI" id="CHEBI:57540"/>
        <dbReference type="ChEBI" id="CHEBI:57945"/>
        <dbReference type="EC" id="1.3.1.48"/>
    </reaction>
    <physiologicalReaction direction="right-to-left" evidence="12">
        <dbReference type="Rhea" id="RHEA:11918"/>
    </physiologicalReaction>
</comment>
<evidence type="ECO:0000259" key="17">
    <source>
        <dbReference type="SMART" id="SM00829"/>
    </source>
</evidence>
<keyword evidence="18" id="KW-1185">Reference proteome</keyword>
<evidence type="ECO:0000313" key="18">
    <source>
        <dbReference type="Proteomes" id="UP000515135"/>
    </source>
</evidence>
<dbReference type="RefSeq" id="XP_019647967.1">
    <property type="nucleotide sequence ID" value="XM_019792408.1"/>
</dbReference>
<dbReference type="InterPro" id="IPR037399">
    <property type="entry name" value="PTGR2"/>
</dbReference>
<dbReference type="InterPro" id="IPR020843">
    <property type="entry name" value="ER"/>
</dbReference>
<comment type="similarity">
    <text evidence="2">Belongs to the NADP-dependent oxidoreductase L4BD family.</text>
</comment>
<organism evidence="18 19">
    <name type="scientific">Branchiostoma belcheri</name>
    <name type="common">Amphioxus</name>
    <dbReference type="NCBI Taxonomy" id="7741"/>
    <lineage>
        <taxon>Eukaryota</taxon>
        <taxon>Metazoa</taxon>
        <taxon>Chordata</taxon>
        <taxon>Cephalochordata</taxon>
        <taxon>Leptocardii</taxon>
        <taxon>Amphioxiformes</taxon>
        <taxon>Branchiostomatidae</taxon>
        <taxon>Branchiostoma</taxon>
    </lineage>
</organism>
<dbReference type="CDD" id="cd08293">
    <property type="entry name" value="PTGR2"/>
    <property type="match status" value="1"/>
</dbReference>
<evidence type="ECO:0000256" key="5">
    <source>
        <dbReference type="ARBA" id="ARBA00020652"/>
    </source>
</evidence>
<keyword evidence="6" id="KW-0963">Cytoplasm</keyword>
<dbReference type="Gene3D" id="3.90.180.10">
    <property type="entry name" value="Medium-chain alcohol dehydrogenases, catalytic domain"/>
    <property type="match status" value="1"/>
</dbReference>
<evidence type="ECO:0000256" key="2">
    <source>
        <dbReference type="ARBA" id="ARBA00010460"/>
    </source>
</evidence>
<evidence type="ECO:0000256" key="1">
    <source>
        <dbReference type="ARBA" id="ARBA00004496"/>
    </source>
</evidence>
<reference evidence="19" key="1">
    <citation type="submission" date="2025-08" db="UniProtKB">
        <authorList>
            <consortium name="RefSeq"/>
        </authorList>
    </citation>
    <scope>IDENTIFICATION</scope>
    <source>
        <tissue evidence="19">Gonad</tissue>
    </source>
</reference>
<evidence type="ECO:0000256" key="15">
    <source>
        <dbReference type="ARBA" id="ARBA00048290"/>
    </source>
</evidence>
<keyword evidence="7" id="KW-0521">NADP</keyword>
<dbReference type="EC" id="1.3.1.48" evidence="4"/>
<dbReference type="Pfam" id="PF00107">
    <property type="entry name" value="ADH_zinc_N"/>
    <property type="match status" value="1"/>
</dbReference>
<proteinExistence type="inferred from homology"/>
<comment type="subunit">
    <text evidence="3">Monomer.</text>
</comment>
<dbReference type="InterPro" id="IPR013149">
    <property type="entry name" value="ADH-like_C"/>
</dbReference>
<evidence type="ECO:0000256" key="6">
    <source>
        <dbReference type="ARBA" id="ARBA00022490"/>
    </source>
</evidence>
<comment type="catalytic activity">
    <reaction evidence="16">
        <text>13,14-dihydro-15-oxo-prostaglandin E1 + NADP(+) = 15-oxoprostaglandin E1 + NADPH + H(+)</text>
        <dbReference type="Rhea" id="RHEA:50584"/>
        <dbReference type="ChEBI" id="CHEBI:15378"/>
        <dbReference type="ChEBI" id="CHEBI:57401"/>
        <dbReference type="ChEBI" id="CHEBI:57783"/>
        <dbReference type="ChEBI" id="CHEBI:58349"/>
        <dbReference type="ChEBI" id="CHEBI:133408"/>
    </reaction>
    <physiologicalReaction direction="right-to-left" evidence="16">
        <dbReference type="Rhea" id="RHEA:50586"/>
    </physiologicalReaction>
</comment>
<comment type="function">
    <text evidence="11">Functions as 15-oxo-prostaglandin 13-reductase and acts on 15-keto-PGE1, 15-keto-PGE2, 15-keto-PGE1-alpha and 15-keto-PGE2-alpha with highest activity towards 15-keto-PGE2. Overexpression represses transcriptional activity of PPARG and inhibits adipocyte differentiation.</text>
</comment>
<dbReference type="InterPro" id="IPR041694">
    <property type="entry name" value="ADH_N_2"/>
</dbReference>
<sequence>MPRNRRTVLACRPGVNGEPRPENFRTEDCGYPVVQDGKVLAKTLFLSVDPYMRCRMNEDTGSHYLSPWQLDHACEGGGVGVVIDSKHKDFHPGDYVETWVWPWQEYSQVSPEGLRKLDPTLFGSRLSLALGALGMPGATALVGIRERGHVTPGANQTFVVSGAAGACGSLAGQIARLEGAANIVGICGSEEKCRLLMEELGFDHAVNYRTDNVADRLKEACPRGVDSYFDNVGGEISETVIKQMNEGSHVILCGQISVYNKDVPYPPPLPQEVTDILKERNITRERFLIMNYLDKFEESGIQLAKWIQEGKLKVKETVVEGIEKTGEAFVSMMKGGNVGKMIVHVADP</sequence>
<dbReference type="Gene3D" id="3.40.50.720">
    <property type="entry name" value="NAD(P)-binding Rossmann-like Domain"/>
    <property type="match status" value="1"/>
</dbReference>